<dbReference type="InterPro" id="IPR036271">
    <property type="entry name" value="Tet_transcr_reg_TetR-rel_C_sf"/>
</dbReference>
<evidence type="ECO:0000256" key="5">
    <source>
        <dbReference type="PROSITE-ProRule" id="PRU00335"/>
    </source>
</evidence>
<keyword evidence="1" id="KW-0678">Repressor</keyword>
<evidence type="ECO:0000313" key="7">
    <source>
        <dbReference type="EMBL" id="MQY20957.1"/>
    </source>
</evidence>
<dbReference type="GO" id="GO:0003677">
    <property type="term" value="F:DNA binding"/>
    <property type="evidence" value="ECO:0007669"/>
    <property type="project" value="UniProtKB-UniRule"/>
</dbReference>
<dbReference type="InterPro" id="IPR004111">
    <property type="entry name" value="Repressor_TetR_C"/>
</dbReference>
<dbReference type="EMBL" id="WEGK01000008">
    <property type="protein sequence ID" value="MQY20957.1"/>
    <property type="molecule type" value="Genomic_DNA"/>
</dbReference>
<dbReference type="PROSITE" id="PS01081">
    <property type="entry name" value="HTH_TETR_1"/>
    <property type="match status" value="1"/>
</dbReference>
<dbReference type="InterPro" id="IPR001647">
    <property type="entry name" value="HTH_TetR"/>
</dbReference>
<dbReference type="InterPro" id="IPR003012">
    <property type="entry name" value="Tet_transcr_reg_TetR"/>
</dbReference>
<keyword evidence="4" id="KW-0804">Transcription</keyword>
<dbReference type="InterPro" id="IPR023772">
    <property type="entry name" value="DNA-bd_HTH_TetR-type_CS"/>
</dbReference>
<accession>A0A7K0D5E5</accession>
<dbReference type="GO" id="GO:0046677">
    <property type="term" value="P:response to antibiotic"/>
    <property type="evidence" value="ECO:0007669"/>
    <property type="project" value="InterPro"/>
</dbReference>
<keyword evidence="8" id="KW-1185">Reference proteome</keyword>
<feature type="domain" description="HTH tetR-type" evidence="6">
    <location>
        <begin position="6"/>
        <end position="66"/>
    </location>
</feature>
<dbReference type="GO" id="GO:0045892">
    <property type="term" value="P:negative regulation of DNA-templated transcription"/>
    <property type="evidence" value="ECO:0007669"/>
    <property type="project" value="InterPro"/>
</dbReference>
<dbReference type="Proteomes" id="UP000438448">
    <property type="component" value="Unassembled WGS sequence"/>
</dbReference>
<keyword evidence="2" id="KW-0805">Transcription regulation</keyword>
<dbReference type="SUPFAM" id="SSF46689">
    <property type="entry name" value="Homeodomain-like"/>
    <property type="match status" value="1"/>
</dbReference>
<evidence type="ECO:0000256" key="3">
    <source>
        <dbReference type="ARBA" id="ARBA00023125"/>
    </source>
</evidence>
<proteinExistence type="predicted"/>
<evidence type="ECO:0000256" key="4">
    <source>
        <dbReference type="ARBA" id="ARBA00023163"/>
    </source>
</evidence>
<sequence>MPSQRGRPRRIDPDAIVQAVLEIGPENATMRRVAQHLGVSVPGLYHHVKNQDELLRLVARRTLTAAPPPRYEGQHWASWLRDYATYIRTTLTAEPALLEKFLSGAAEYDGELAFVGDALDALCAGGLGPDDALDVYSAITELALGSVSEAHREYVHAQQGRPWLARILAMTSRAPIDDYPGLRSIARSGRDPFTVEAFQRRITLLLEGIAAQYGLPTEPSQGCEATRGS</sequence>
<evidence type="ECO:0000259" key="6">
    <source>
        <dbReference type="PROSITE" id="PS50977"/>
    </source>
</evidence>
<reference evidence="7 8" key="1">
    <citation type="submission" date="2019-10" db="EMBL/GenBank/DDBJ databases">
        <title>Nocardia macrotermitis sp. nov. and Nocardia aurantia sp. nov., isolated from the gut of fungus growing-termite Macrotermes natalensis.</title>
        <authorList>
            <person name="Benndorf R."/>
            <person name="Schwitalla J."/>
            <person name="Martin K."/>
            <person name="De Beer W."/>
            <person name="Kaster A.-K."/>
            <person name="Vollmers J."/>
            <person name="Poulsen M."/>
            <person name="Beemelmanns C."/>
        </authorList>
    </citation>
    <scope>NUCLEOTIDE SEQUENCE [LARGE SCALE GENOMIC DNA]</scope>
    <source>
        <strain evidence="7 8">RB20</strain>
    </source>
</reference>
<dbReference type="PROSITE" id="PS50977">
    <property type="entry name" value="HTH_TETR_2"/>
    <property type="match status" value="1"/>
</dbReference>
<gene>
    <name evidence="7" type="ORF">NRB20_40660</name>
</gene>
<evidence type="ECO:0000313" key="8">
    <source>
        <dbReference type="Proteomes" id="UP000438448"/>
    </source>
</evidence>
<evidence type="ECO:0000256" key="1">
    <source>
        <dbReference type="ARBA" id="ARBA00022491"/>
    </source>
</evidence>
<dbReference type="Pfam" id="PF00440">
    <property type="entry name" value="TetR_N"/>
    <property type="match status" value="1"/>
</dbReference>
<organism evidence="7 8">
    <name type="scientific">Nocardia macrotermitis</name>
    <dbReference type="NCBI Taxonomy" id="2585198"/>
    <lineage>
        <taxon>Bacteria</taxon>
        <taxon>Bacillati</taxon>
        <taxon>Actinomycetota</taxon>
        <taxon>Actinomycetes</taxon>
        <taxon>Mycobacteriales</taxon>
        <taxon>Nocardiaceae</taxon>
        <taxon>Nocardia</taxon>
    </lineage>
</organism>
<name>A0A7K0D5E5_9NOCA</name>
<evidence type="ECO:0000256" key="2">
    <source>
        <dbReference type="ARBA" id="ARBA00023015"/>
    </source>
</evidence>
<comment type="caution">
    <text evidence="7">The sequence shown here is derived from an EMBL/GenBank/DDBJ whole genome shotgun (WGS) entry which is preliminary data.</text>
</comment>
<dbReference type="Gene3D" id="1.10.357.10">
    <property type="entry name" value="Tetracycline Repressor, domain 2"/>
    <property type="match status" value="1"/>
</dbReference>
<feature type="DNA-binding region" description="H-T-H motif" evidence="5">
    <location>
        <begin position="29"/>
        <end position="48"/>
    </location>
</feature>
<dbReference type="AlphaFoldDB" id="A0A7K0D5E5"/>
<dbReference type="SUPFAM" id="SSF48498">
    <property type="entry name" value="Tetracyclin repressor-like, C-terminal domain"/>
    <property type="match status" value="1"/>
</dbReference>
<dbReference type="Gene3D" id="1.10.10.60">
    <property type="entry name" value="Homeodomain-like"/>
    <property type="match status" value="1"/>
</dbReference>
<dbReference type="InterPro" id="IPR009057">
    <property type="entry name" value="Homeodomain-like_sf"/>
</dbReference>
<protein>
    <recommendedName>
        <fullName evidence="6">HTH tetR-type domain-containing protein</fullName>
    </recommendedName>
</protein>
<keyword evidence="3 5" id="KW-0238">DNA-binding</keyword>
<dbReference type="PRINTS" id="PR00400">
    <property type="entry name" value="TETREPRESSOR"/>
</dbReference>
<dbReference type="Pfam" id="PF02909">
    <property type="entry name" value="TetR_C_1"/>
    <property type="match status" value="1"/>
</dbReference>